<feature type="transmembrane region" description="Helical" evidence="14">
    <location>
        <begin position="352"/>
        <end position="373"/>
    </location>
</feature>
<dbReference type="EMBL" id="CAHR02000073">
    <property type="protein sequence ID" value="CCX35433.1"/>
    <property type="molecule type" value="Genomic_DNA"/>
</dbReference>
<dbReference type="eggNOG" id="KOG0036">
    <property type="taxonomic scope" value="Eukaryota"/>
</dbReference>
<dbReference type="InterPro" id="IPR002048">
    <property type="entry name" value="EF_hand_dom"/>
</dbReference>
<evidence type="ECO:0000256" key="9">
    <source>
        <dbReference type="ARBA" id="ARBA00022989"/>
    </source>
</evidence>
<dbReference type="Gene3D" id="1.10.238.10">
    <property type="entry name" value="EF-hand"/>
    <property type="match status" value="1"/>
</dbReference>
<evidence type="ECO:0000256" key="10">
    <source>
        <dbReference type="ARBA" id="ARBA00023128"/>
    </source>
</evidence>
<keyword evidence="8" id="KW-0106">Calcium</keyword>
<dbReference type="OrthoDB" id="270584at2759"/>
<feature type="repeat" description="Solcar" evidence="12">
    <location>
        <begin position="395"/>
        <end position="483"/>
    </location>
</feature>
<evidence type="ECO:0000256" key="1">
    <source>
        <dbReference type="ARBA" id="ARBA00004448"/>
    </source>
</evidence>
<dbReference type="Pfam" id="PF00153">
    <property type="entry name" value="Mito_carr"/>
    <property type="match status" value="3"/>
</dbReference>
<evidence type="ECO:0000256" key="7">
    <source>
        <dbReference type="ARBA" id="ARBA00022792"/>
    </source>
</evidence>
<name>R4ZY44_TAPDE</name>
<dbReference type="PROSITE" id="PS50920">
    <property type="entry name" value="SOLCAR"/>
    <property type="match status" value="3"/>
</dbReference>
<dbReference type="InterPro" id="IPR023395">
    <property type="entry name" value="MCP_dom_sf"/>
</dbReference>
<feature type="repeat" description="Solcar" evidence="12">
    <location>
        <begin position="289"/>
        <end position="376"/>
    </location>
</feature>
<evidence type="ECO:0000256" key="11">
    <source>
        <dbReference type="ARBA" id="ARBA00023136"/>
    </source>
</evidence>
<gene>
    <name evidence="16" type="ORF">TAPDE_002150</name>
</gene>
<dbReference type="InterPro" id="IPR011992">
    <property type="entry name" value="EF-hand-dom_pair"/>
</dbReference>
<dbReference type="Pfam" id="PF13499">
    <property type="entry name" value="EF-hand_7"/>
    <property type="match status" value="2"/>
</dbReference>
<sequence>MNDPQREHRDARIRHLFNTLDTRAQNKICSIDDLRQGLRELGHPLEAADTLLQEVFDHIDSGQDGVITFQEFKDFVLETEDKLRRLFQQIDVLNQGRLKKFEIQRALHKAGVHHTDARMNHFFEAMDLNNDGYITFEEWRDFLLFLPERLPDVKNIFLYYNSIHQVSSEGDILISDENLHHLGFFLAGGIAGAVSRTTTAPFDRLKVALIASTETSLFEAAKQGRLASGLAQTPIARALADIYSQGGIRSFFVGNGLNVIKIFPESAIKFGSYEAAKRFIAGTAGTDELSTGSRFAAGGIAGAISQASVYPIDTLKFRVQCETGSSENGSMIRSTAVKMWNNGGMRSFYRGLPLGIIGIVPYSSIDLGTFEMLKRGYIARKAKLLKIKESDVDVPNYLVLTFGASSGAFGASLVYPLNLLRTRLQAQGTKAHPQTYTGPTDVVRKTIQKEGYRGLWKGLLPNLLKVIPSVSISYLVYEKSKQYMGL</sequence>
<comment type="subcellular location">
    <subcellularLocation>
        <location evidence="1">Mitochondrion inner membrane</location>
        <topology evidence="1">Multi-pass membrane protein</topology>
    </subcellularLocation>
</comment>
<dbReference type="Proteomes" id="UP000013776">
    <property type="component" value="Unassembled WGS sequence"/>
</dbReference>
<evidence type="ECO:0000259" key="15">
    <source>
        <dbReference type="PROSITE" id="PS50222"/>
    </source>
</evidence>
<keyword evidence="3 13" id="KW-0813">Transport</keyword>
<dbReference type="InterPro" id="IPR018247">
    <property type="entry name" value="EF_Hand_1_Ca_BS"/>
</dbReference>
<evidence type="ECO:0000256" key="12">
    <source>
        <dbReference type="PROSITE-ProRule" id="PRU00282"/>
    </source>
</evidence>
<dbReference type="InterPro" id="IPR018108">
    <property type="entry name" value="MCP_transmembrane"/>
</dbReference>
<dbReference type="GO" id="GO:0005509">
    <property type="term" value="F:calcium ion binding"/>
    <property type="evidence" value="ECO:0007669"/>
    <property type="project" value="InterPro"/>
</dbReference>
<keyword evidence="7" id="KW-0999">Mitochondrion inner membrane</keyword>
<dbReference type="SUPFAM" id="SSF47473">
    <property type="entry name" value="EF-hand"/>
    <property type="match status" value="1"/>
</dbReference>
<keyword evidence="6" id="KW-0677">Repeat</keyword>
<dbReference type="VEuPathDB" id="FungiDB:TAPDE_002150"/>
<dbReference type="SUPFAM" id="SSF103506">
    <property type="entry name" value="Mitochondrial carrier"/>
    <property type="match status" value="1"/>
</dbReference>
<dbReference type="SMART" id="SM00054">
    <property type="entry name" value="EFh"/>
    <property type="match status" value="3"/>
</dbReference>
<reference evidence="16 17" key="1">
    <citation type="journal article" date="2013" name="MBio">
        <title>Genome sequencing of the plant pathogen Taphrina deformans, the causal agent of peach leaf curl.</title>
        <authorList>
            <person name="Cisse O.H."/>
            <person name="Almeida J.M.G.C.F."/>
            <person name="Fonseca A."/>
            <person name="Kumar A.A."/>
            <person name="Salojaervi J."/>
            <person name="Overmyer K."/>
            <person name="Hauser P.M."/>
            <person name="Pagni M."/>
        </authorList>
    </citation>
    <scope>NUCLEOTIDE SEQUENCE [LARGE SCALE GENOMIC DNA]</scope>
    <source>
        <strain evidence="17">PYCC 5710 / ATCC 11124 / CBS 356.35 / IMI 108563 / JCM 9778 / NBRC 8474</strain>
    </source>
</reference>
<protein>
    <submittedName>
        <fullName evidence="16">Calcium dependent mitochondrial carrier protein</fullName>
    </submittedName>
</protein>
<dbReference type="CDD" id="cd00051">
    <property type="entry name" value="EFh"/>
    <property type="match status" value="1"/>
</dbReference>
<keyword evidence="9 14" id="KW-1133">Transmembrane helix</keyword>
<keyword evidence="10" id="KW-0496">Mitochondrion</keyword>
<dbReference type="InterPro" id="IPR002067">
    <property type="entry name" value="MCP"/>
</dbReference>
<keyword evidence="11 12" id="KW-0472">Membrane</keyword>
<feature type="transmembrane region" description="Helical" evidence="14">
    <location>
        <begin position="394"/>
        <end position="415"/>
    </location>
</feature>
<dbReference type="PANTHER" id="PTHR24089">
    <property type="entry name" value="SOLUTE CARRIER FAMILY 25"/>
    <property type="match status" value="1"/>
</dbReference>
<evidence type="ECO:0000256" key="14">
    <source>
        <dbReference type="SAM" id="Phobius"/>
    </source>
</evidence>
<evidence type="ECO:0000256" key="3">
    <source>
        <dbReference type="ARBA" id="ARBA00022448"/>
    </source>
</evidence>
<feature type="domain" description="EF-hand" evidence="15">
    <location>
        <begin position="114"/>
        <end position="149"/>
    </location>
</feature>
<dbReference type="PROSITE" id="PS50222">
    <property type="entry name" value="EF_HAND_2"/>
    <property type="match status" value="2"/>
</dbReference>
<feature type="repeat" description="Solcar" evidence="12">
    <location>
        <begin position="179"/>
        <end position="279"/>
    </location>
</feature>
<dbReference type="Gene3D" id="1.50.40.10">
    <property type="entry name" value="Mitochondrial carrier domain"/>
    <property type="match status" value="1"/>
</dbReference>
<keyword evidence="5" id="KW-0479">Metal-binding</keyword>
<dbReference type="PRINTS" id="PR00926">
    <property type="entry name" value="MITOCARRIER"/>
</dbReference>
<dbReference type="STRING" id="1097556.R4ZY44"/>
<evidence type="ECO:0000313" key="16">
    <source>
        <dbReference type="EMBL" id="CCX35433.1"/>
    </source>
</evidence>
<evidence type="ECO:0000256" key="8">
    <source>
        <dbReference type="ARBA" id="ARBA00022837"/>
    </source>
</evidence>
<comment type="similarity">
    <text evidence="2 13">Belongs to the mitochondrial carrier (TC 2.A.29) family.</text>
</comment>
<comment type="caution">
    <text evidence="16">The sequence shown here is derived from an EMBL/GenBank/DDBJ whole genome shotgun (WGS) entry which is preliminary data.</text>
</comment>
<evidence type="ECO:0000256" key="5">
    <source>
        <dbReference type="ARBA" id="ARBA00022723"/>
    </source>
</evidence>
<dbReference type="PROSITE" id="PS00018">
    <property type="entry name" value="EF_HAND_1"/>
    <property type="match status" value="1"/>
</dbReference>
<organism evidence="16 17">
    <name type="scientific">Taphrina deformans (strain PYCC 5710 / ATCC 11124 / CBS 356.35 / IMI 108563 / JCM 9778 / NBRC 8474)</name>
    <name type="common">Peach leaf curl fungus</name>
    <name type="synonym">Lalaria deformans</name>
    <dbReference type="NCBI Taxonomy" id="1097556"/>
    <lineage>
        <taxon>Eukaryota</taxon>
        <taxon>Fungi</taxon>
        <taxon>Dikarya</taxon>
        <taxon>Ascomycota</taxon>
        <taxon>Taphrinomycotina</taxon>
        <taxon>Taphrinomycetes</taxon>
        <taxon>Taphrinales</taxon>
        <taxon>Taphrinaceae</taxon>
        <taxon>Taphrina</taxon>
    </lineage>
</organism>
<accession>R4ZY44</accession>
<keyword evidence="4 12" id="KW-0812">Transmembrane</keyword>
<dbReference type="GO" id="GO:0005743">
    <property type="term" value="C:mitochondrial inner membrane"/>
    <property type="evidence" value="ECO:0007669"/>
    <property type="project" value="UniProtKB-SubCell"/>
</dbReference>
<evidence type="ECO:0000256" key="4">
    <source>
        <dbReference type="ARBA" id="ARBA00022692"/>
    </source>
</evidence>
<evidence type="ECO:0000256" key="13">
    <source>
        <dbReference type="RuleBase" id="RU000488"/>
    </source>
</evidence>
<evidence type="ECO:0000256" key="2">
    <source>
        <dbReference type="ARBA" id="ARBA00006375"/>
    </source>
</evidence>
<keyword evidence="17" id="KW-1185">Reference proteome</keyword>
<feature type="domain" description="EF-hand" evidence="15">
    <location>
        <begin position="47"/>
        <end position="82"/>
    </location>
</feature>
<proteinExistence type="inferred from homology"/>
<dbReference type="AlphaFoldDB" id="R4ZY44"/>
<dbReference type="FunFam" id="1.50.40.10:FF:000016">
    <property type="entry name" value="Solute carrier family 25 member 23"/>
    <property type="match status" value="1"/>
</dbReference>
<dbReference type="GO" id="GO:0055085">
    <property type="term" value="P:transmembrane transport"/>
    <property type="evidence" value="ECO:0007669"/>
    <property type="project" value="InterPro"/>
</dbReference>
<evidence type="ECO:0000313" key="17">
    <source>
        <dbReference type="Proteomes" id="UP000013776"/>
    </source>
</evidence>
<evidence type="ECO:0000256" key="6">
    <source>
        <dbReference type="ARBA" id="ARBA00022737"/>
    </source>
</evidence>